<gene>
    <name evidence="1" type="ORF">F0357_14660</name>
</gene>
<dbReference type="AlphaFoldDB" id="A0A6A7Y6D4"/>
<comment type="caution">
    <text evidence="1">The sequence shown here is derived from an EMBL/GenBank/DDBJ whole genome shotgun (WGS) entry which is preliminary data.</text>
</comment>
<protein>
    <submittedName>
        <fullName evidence="1">DUF2442 domain-containing protein</fullName>
    </submittedName>
</protein>
<dbReference type="Proteomes" id="UP000332515">
    <property type="component" value="Unassembled WGS sequence"/>
</dbReference>
<evidence type="ECO:0000313" key="1">
    <source>
        <dbReference type="EMBL" id="MQT13857.1"/>
    </source>
</evidence>
<name>A0A6A7Y6D4_9HYPH</name>
<keyword evidence="2" id="KW-1185">Reference proteome</keyword>
<accession>A0A6A7Y6D4</accession>
<proteinExistence type="predicted"/>
<reference evidence="1 2" key="1">
    <citation type="submission" date="2019-09" db="EMBL/GenBank/DDBJ databases">
        <title>Segnochrobactrum spirostomi gen. nov., sp. nov., isolated from the ciliate Spirostomum cf. yagiui and description of a novel family, Segnochrobactraceae fam. nov. within the order Rhizobiales of the class Alphaproteobacteria.</title>
        <authorList>
            <person name="Akter S."/>
            <person name="Shazib S.U.A."/>
            <person name="Shin M.K."/>
        </authorList>
    </citation>
    <scope>NUCLEOTIDE SEQUENCE [LARGE SCALE GENOMIC DNA]</scope>
    <source>
        <strain evidence="1 2">Sp-1</strain>
    </source>
</reference>
<dbReference type="InterPro" id="IPR018841">
    <property type="entry name" value="DUF2442"/>
</dbReference>
<sequence>MRTLTLEAEPIATGVTFSDEAFRVTLDDGRELTVPLAWFPRLLKATPFQRANWSLIGQGEGLRWDELDEDISVAGLLAGRGDRTRPKPSDARAA</sequence>
<dbReference type="RefSeq" id="WP_153483303.1">
    <property type="nucleotide sequence ID" value="NZ_VWNA01000001.1"/>
</dbReference>
<dbReference type="Pfam" id="PF10387">
    <property type="entry name" value="DUF2442"/>
    <property type="match status" value="1"/>
</dbReference>
<organism evidence="1 2">
    <name type="scientific">Segnochrobactrum spirostomi</name>
    <dbReference type="NCBI Taxonomy" id="2608987"/>
    <lineage>
        <taxon>Bacteria</taxon>
        <taxon>Pseudomonadati</taxon>
        <taxon>Pseudomonadota</taxon>
        <taxon>Alphaproteobacteria</taxon>
        <taxon>Hyphomicrobiales</taxon>
        <taxon>Segnochrobactraceae</taxon>
        <taxon>Segnochrobactrum</taxon>
    </lineage>
</organism>
<dbReference type="Gene3D" id="3.30.2020.40">
    <property type="entry name" value="Uncharacterised protein PF10387, DUF2442"/>
    <property type="match status" value="1"/>
</dbReference>
<dbReference type="EMBL" id="VWNA01000001">
    <property type="protein sequence ID" value="MQT13857.1"/>
    <property type="molecule type" value="Genomic_DNA"/>
</dbReference>
<evidence type="ECO:0000313" key="2">
    <source>
        <dbReference type="Proteomes" id="UP000332515"/>
    </source>
</evidence>